<proteinExistence type="inferred from homology"/>
<keyword evidence="3 7" id="KW-0378">Hydrolase</keyword>
<dbReference type="GO" id="GO:0005634">
    <property type="term" value="C:nucleus"/>
    <property type="evidence" value="ECO:0007669"/>
    <property type="project" value="UniProtKB-SubCell"/>
</dbReference>
<dbReference type="GO" id="GO:0005737">
    <property type="term" value="C:cytoplasm"/>
    <property type="evidence" value="ECO:0007669"/>
    <property type="project" value="TreeGrafter"/>
</dbReference>
<reference evidence="8" key="1">
    <citation type="submission" date="2020-04" db="EMBL/GenBank/DDBJ databases">
        <authorList>
            <person name="Alioto T."/>
            <person name="Alioto T."/>
            <person name="Gomez Garrido J."/>
        </authorList>
    </citation>
    <scope>NUCLEOTIDE SEQUENCE</scope>
    <source>
        <strain evidence="8">A484AB</strain>
    </source>
</reference>
<dbReference type="NCBIfam" id="TIGR00614">
    <property type="entry name" value="recQ_fam"/>
    <property type="match status" value="1"/>
</dbReference>
<evidence type="ECO:0000256" key="3">
    <source>
        <dbReference type="ARBA" id="ARBA00022801"/>
    </source>
</evidence>
<name>A0A7D9EIY5_PARCT</name>
<dbReference type="Pfam" id="PF16124">
    <property type="entry name" value="RecQ_Zn_bind"/>
    <property type="match status" value="1"/>
</dbReference>
<gene>
    <name evidence="8" type="ORF">PACLA_8A023633</name>
</gene>
<dbReference type="PROSITE" id="PS51194">
    <property type="entry name" value="HELICASE_CTER"/>
    <property type="match status" value="1"/>
</dbReference>
<dbReference type="SMART" id="SM00490">
    <property type="entry name" value="HELICc"/>
    <property type="match status" value="1"/>
</dbReference>
<dbReference type="Gene3D" id="1.10.10.10">
    <property type="entry name" value="Winged helix-like DNA-binding domain superfamily/Winged helix DNA-binding domain"/>
    <property type="match status" value="1"/>
</dbReference>
<comment type="catalytic activity">
    <reaction evidence="7">
        <text>ATP + H2O = ADP + phosphate + H(+)</text>
        <dbReference type="Rhea" id="RHEA:13065"/>
        <dbReference type="ChEBI" id="CHEBI:15377"/>
        <dbReference type="ChEBI" id="CHEBI:15378"/>
        <dbReference type="ChEBI" id="CHEBI:30616"/>
        <dbReference type="ChEBI" id="CHEBI:43474"/>
        <dbReference type="ChEBI" id="CHEBI:456216"/>
    </reaction>
</comment>
<evidence type="ECO:0000256" key="6">
    <source>
        <dbReference type="ARBA" id="ARBA00034617"/>
    </source>
</evidence>
<comment type="similarity">
    <text evidence="1 7">Belongs to the helicase family. RecQ subfamily.</text>
</comment>
<dbReference type="Gene3D" id="3.40.50.300">
    <property type="entry name" value="P-loop containing nucleotide triphosphate hydrolases"/>
    <property type="match status" value="2"/>
</dbReference>
<dbReference type="EC" id="5.6.2.4" evidence="7"/>
<dbReference type="PROSITE" id="PS51192">
    <property type="entry name" value="HELICASE_ATP_BIND_1"/>
    <property type="match status" value="1"/>
</dbReference>
<dbReference type="InterPro" id="IPR032284">
    <property type="entry name" value="RecQ_Zn-bd"/>
</dbReference>
<evidence type="ECO:0000256" key="5">
    <source>
        <dbReference type="ARBA" id="ARBA00022840"/>
    </source>
</evidence>
<dbReference type="SUPFAM" id="SSF52540">
    <property type="entry name" value="P-loop containing nucleoside triphosphate hydrolases"/>
    <property type="match status" value="1"/>
</dbReference>
<dbReference type="GO" id="GO:0000724">
    <property type="term" value="P:double-strand break repair via homologous recombination"/>
    <property type="evidence" value="ECO:0007669"/>
    <property type="project" value="TreeGrafter"/>
</dbReference>
<dbReference type="PANTHER" id="PTHR13710:SF152">
    <property type="entry name" value="ATP-DEPENDENT DNA HELICASE Q5"/>
    <property type="match status" value="1"/>
</dbReference>
<evidence type="ECO:0000256" key="7">
    <source>
        <dbReference type="RuleBase" id="RU364117"/>
    </source>
</evidence>
<dbReference type="InterPro" id="IPR014001">
    <property type="entry name" value="Helicase_ATP-bd"/>
</dbReference>
<organism evidence="8 9">
    <name type="scientific">Paramuricea clavata</name>
    <name type="common">Red gorgonian</name>
    <name type="synonym">Violescent sea-whip</name>
    <dbReference type="NCBI Taxonomy" id="317549"/>
    <lineage>
        <taxon>Eukaryota</taxon>
        <taxon>Metazoa</taxon>
        <taxon>Cnidaria</taxon>
        <taxon>Anthozoa</taxon>
        <taxon>Octocorallia</taxon>
        <taxon>Malacalcyonacea</taxon>
        <taxon>Plexauridae</taxon>
        <taxon>Paramuricea</taxon>
    </lineage>
</organism>
<evidence type="ECO:0000256" key="4">
    <source>
        <dbReference type="ARBA" id="ARBA00022806"/>
    </source>
</evidence>
<dbReference type="Pfam" id="PF00271">
    <property type="entry name" value="Helicase_C"/>
    <property type="match status" value="1"/>
</dbReference>
<dbReference type="EMBL" id="CACRXK020006866">
    <property type="protein sequence ID" value="CAB4010671.1"/>
    <property type="molecule type" value="Genomic_DNA"/>
</dbReference>
<comment type="caution">
    <text evidence="8">The sequence shown here is derived from an EMBL/GenBank/DDBJ whole genome shotgun (WGS) entry which is preliminary data.</text>
</comment>
<comment type="catalytic activity">
    <reaction evidence="6 7">
        <text>Couples ATP hydrolysis with the unwinding of duplex DNA by translocating in the 3'-5' direction.</text>
        <dbReference type="EC" id="5.6.2.4"/>
    </reaction>
</comment>
<dbReference type="GO" id="GO:0005694">
    <property type="term" value="C:chromosome"/>
    <property type="evidence" value="ECO:0007669"/>
    <property type="project" value="TreeGrafter"/>
</dbReference>
<dbReference type="InterPro" id="IPR027417">
    <property type="entry name" value="P-loop_NTPase"/>
</dbReference>
<dbReference type="InterPro" id="IPR011545">
    <property type="entry name" value="DEAD/DEAH_box_helicase_dom"/>
</dbReference>
<keyword evidence="2 7" id="KW-0547">Nucleotide-binding</keyword>
<evidence type="ECO:0000256" key="1">
    <source>
        <dbReference type="ARBA" id="ARBA00005446"/>
    </source>
</evidence>
<dbReference type="Pfam" id="PF00270">
    <property type="entry name" value="DEAD"/>
    <property type="match status" value="1"/>
</dbReference>
<dbReference type="AlphaFoldDB" id="A0A7D9EIY5"/>
<evidence type="ECO:0000313" key="8">
    <source>
        <dbReference type="EMBL" id="CAB4010671.1"/>
    </source>
</evidence>
<dbReference type="CDD" id="cd17920">
    <property type="entry name" value="DEXHc_RecQ"/>
    <property type="match status" value="1"/>
</dbReference>
<dbReference type="Pfam" id="PF09382">
    <property type="entry name" value="RQC"/>
    <property type="match status" value="1"/>
</dbReference>
<dbReference type="GO" id="GO:0006260">
    <property type="term" value="P:DNA replication"/>
    <property type="evidence" value="ECO:0007669"/>
    <property type="project" value="InterPro"/>
</dbReference>
<accession>A0A7D9EIY5</accession>
<keyword evidence="4 7" id="KW-0347">Helicase</keyword>
<evidence type="ECO:0000256" key="2">
    <source>
        <dbReference type="ARBA" id="ARBA00022741"/>
    </source>
</evidence>
<dbReference type="GO" id="GO:0043138">
    <property type="term" value="F:3'-5' DNA helicase activity"/>
    <property type="evidence" value="ECO:0007669"/>
    <property type="project" value="UniProtKB-EC"/>
</dbReference>
<dbReference type="SMART" id="SM00487">
    <property type="entry name" value="DEXDc"/>
    <property type="match status" value="1"/>
</dbReference>
<keyword evidence="5 7" id="KW-0067">ATP-binding</keyword>
<sequence length="638" mass="71805">MEGEIYTSYKIEGRNETAELYCSSDKEAAKLFGLYLDHKISLPKVEESGQGIKVQVCNSSLTSIYEVWRARDKIYVEAVYFQSKMRVTSFPAPQESILTELRGCQIQLPENEAEKEVFVLKQLYGFESFKDGQLEAIRSISQYNDTLVLIPTGGGKSVVYTVAAVLMQGLSVVVEPLKFIMEEQSEKLRSKQVPAFYYNSSLTDAEMDSIVNTLCRKDLPYAILFTSPECIMSSKLQHVLKTWSDVGKLSFIAVDEAHCIDVWGHGFRQDFLKLGSLKDFSVPIIALTGTATDKVMSSIVSTLAMTTPNVIKVKCARTNLFIQIQAKDNKPLKQVIDFIKTNCPGKRGIVYCARRKDTVDLAHKLKSDNIDAVFVHGGLSDVDRKKYEHAWASGTAHVICATKSFGMGIDQKDVRFVLHLSFPESMEDYVQEIGRAGRDGHAAICGLFFDHKDRSFHLHNIMQIEDKEILSYKYELMNKMAMYCTNRTCRHKFIMSYFNEDMQECEEHCDICTSNVDTIQDCTSIALLVIQGLARLQQVQEKVTVLLLTQFLMGSPTIVLKALALDKAAEFGLVKDYFKTKTGRRDLQALIYHLIITGMISEVPAGTPENPSIVIKTGNVQNLQSGSEKCYFHTTIFN</sequence>
<dbReference type="InterPro" id="IPR001650">
    <property type="entry name" value="Helicase_C-like"/>
</dbReference>
<dbReference type="InterPro" id="IPR018982">
    <property type="entry name" value="RQC_domain"/>
</dbReference>
<dbReference type="GO" id="GO:0009378">
    <property type="term" value="F:four-way junction helicase activity"/>
    <property type="evidence" value="ECO:0007669"/>
    <property type="project" value="TreeGrafter"/>
</dbReference>
<dbReference type="GO" id="GO:0005524">
    <property type="term" value="F:ATP binding"/>
    <property type="evidence" value="ECO:0007669"/>
    <property type="project" value="UniProtKB-KW"/>
</dbReference>
<dbReference type="Proteomes" id="UP001152795">
    <property type="component" value="Unassembled WGS sequence"/>
</dbReference>
<dbReference type="PANTHER" id="PTHR13710">
    <property type="entry name" value="DNA HELICASE RECQ FAMILY MEMBER"/>
    <property type="match status" value="1"/>
</dbReference>
<comment type="subcellular location">
    <subcellularLocation>
        <location evidence="7">Nucleus</location>
    </subcellularLocation>
</comment>
<dbReference type="InterPro" id="IPR036388">
    <property type="entry name" value="WH-like_DNA-bd_sf"/>
</dbReference>
<evidence type="ECO:0000313" key="9">
    <source>
        <dbReference type="Proteomes" id="UP001152795"/>
    </source>
</evidence>
<dbReference type="GO" id="GO:0016787">
    <property type="term" value="F:hydrolase activity"/>
    <property type="evidence" value="ECO:0007669"/>
    <property type="project" value="UniProtKB-KW"/>
</dbReference>
<keyword evidence="7" id="KW-0539">Nucleus</keyword>
<keyword evidence="9" id="KW-1185">Reference proteome</keyword>
<dbReference type="GO" id="GO:0003676">
    <property type="term" value="F:nucleic acid binding"/>
    <property type="evidence" value="ECO:0007669"/>
    <property type="project" value="InterPro"/>
</dbReference>
<dbReference type="InterPro" id="IPR004589">
    <property type="entry name" value="DNA_helicase_ATP-dep_RecQ"/>
</dbReference>
<dbReference type="OrthoDB" id="5980046at2759"/>
<protein>
    <recommendedName>
        <fullName evidence="7">ATP-dependent DNA helicase</fullName>
        <ecNumber evidence="7">5.6.2.4</ecNumber>
    </recommendedName>
</protein>